<name>A0ABR7QE77_9FLAO</name>
<dbReference type="PROSITE" id="PS50075">
    <property type="entry name" value="CARRIER"/>
    <property type="match status" value="1"/>
</dbReference>
<dbReference type="CDD" id="cd12117">
    <property type="entry name" value="A_NRPS_Srf_like"/>
    <property type="match status" value="1"/>
</dbReference>
<dbReference type="Gene3D" id="3.30.559.10">
    <property type="entry name" value="Chloramphenicol acetyltransferase-like domain"/>
    <property type="match status" value="1"/>
</dbReference>
<dbReference type="Gene3D" id="3.40.50.980">
    <property type="match status" value="2"/>
</dbReference>
<evidence type="ECO:0000259" key="1">
    <source>
        <dbReference type="PROSITE" id="PS50075"/>
    </source>
</evidence>
<dbReference type="InterPro" id="IPR023213">
    <property type="entry name" value="CAT-like_dom_sf"/>
</dbReference>
<dbReference type="NCBIfam" id="TIGR01733">
    <property type="entry name" value="AA-adenyl-dom"/>
    <property type="match status" value="1"/>
</dbReference>
<dbReference type="Pfam" id="PF00668">
    <property type="entry name" value="Condensation"/>
    <property type="match status" value="1"/>
</dbReference>
<proteinExistence type="predicted"/>
<evidence type="ECO:0000313" key="3">
    <source>
        <dbReference type="Proteomes" id="UP000619238"/>
    </source>
</evidence>
<dbReference type="SUPFAM" id="SSF47336">
    <property type="entry name" value="ACP-like"/>
    <property type="match status" value="1"/>
</dbReference>
<keyword evidence="3" id="KW-1185">Reference proteome</keyword>
<dbReference type="Gene3D" id="3.30.559.30">
    <property type="entry name" value="Nonribosomal peptide synthetase, condensation domain"/>
    <property type="match status" value="1"/>
</dbReference>
<dbReference type="PROSITE" id="PS00455">
    <property type="entry name" value="AMP_BINDING"/>
    <property type="match status" value="1"/>
</dbReference>
<sequence length="1109" mass="126922">MHKLLKEIKDNNLFIKLSKKEKLIVKVPRDKNLKELLSKMKLHKELLIDYLKSKDATFKEIPIISTKESYDLSSSQYRLWVLSQFQDGNVAYNIPSQIALNEINDISCFKKAVEAVISRHEILRTVFKTNSAGEVRQYILSKEGLDFNLEYYDFRNKSNPEALAQSYIENDSYQPFDLEKGPLLRGALLHTAKNTLIFYYNMHHIISDGWSMNIIHQDVQAFYNAFKLNTDVELPKLKIQYKDYAAWQLYRLQTEELKQSKAYWLNTLSDETPTLSLPTSKLRPKIKSYQGHRLHTSFSKETTSNLVAFSKENGGSVFMSLLSIWYVLFYKYTLQEDIIIGAPIAGRDHPDLENQIGFYVNTLALRSKIDPNDRFLDFYENVKTTTLKAYDNQAYPFDKLVEDLNLPHNPGRNMLFDVILAFQNIGTNKSSIESTDNLEHIITDQGTCFSKFDLEIKFEEIGGLLYLDFVYNTDIYDESFIKRLITHYKQLLKKVIASPDEKINAIDYLEDQERNRVLYTFNDTKCSYPKDKTVIDLFNEQVKNTPNSIALISGDEKITYKELDEQSNQLAHYLYNTYTIKNDDLIGVKLARDKRLIVSLLAVLKTGASYVPIDVNYPETRIEYIEKDTNCLVTIDEDFLKSTEGISLPITPVIISVAPTNLACVLYTSGSTGNPKGIMVTHRNIVSLIKPGDFFKLKNDDILLSTSSVSFDASIIEIYGALLNGATLVIEKTNNLLNPKMLHEMISKNAVNCFWMTSPWFNTLINNNHFEIFENITQVIVGGDIVSANHVKKLYEKAPNIKVINGYGPTENTTFSTTYTITSKSYTSIPIGKPIPNSSACILDASQNPVPIGVIGEIYLSGAGVAKGYLNKEKLTKEKFVPNPFTEGEKMYKSGDFGRWLPSGNIEFKGRKDHQVKLRGYRIELEEIEQTLLKYTGIQQAIVVVDKLEGEDALISYFIANEVVNNDELKIFLQKILPYYMVPQYYVQLENIPLTPNGKVDKQALPVVNIEDLNSKKEYTKPTNEVEEKLVQIWQEILGKEKISINDNFFQLGGHSLKMIVLMNKIKEHFNVDIKVDYLYQTPTIIDIGQYVSFFKSTEKDNNIENVII</sequence>
<dbReference type="InterPro" id="IPR010071">
    <property type="entry name" value="AA_adenyl_dom"/>
</dbReference>
<evidence type="ECO:0000313" key="2">
    <source>
        <dbReference type="EMBL" id="MBC8756872.1"/>
    </source>
</evidence>
<gene>
    <name evidence="2" type="ORF">H2O64_19520</name>
</gene>
<dbReference type="Proteomes" id="UP000619238">
    <property type="component" value="Unassembled WGS sequence"/>
</dbReference>
<dbReference type="Pfam" id="PF00550">
    <property type="entry name" value="PP-binding"/>
    <property type="match status" value="1"/>
</dbReference>
<comment type="caution">
    <text evidence="2">The sequence shown here is derived from an EMBL/GenBank/DDBJ whole genome shotgun (WGS) entry which is preliminary data.</text>
</comment>
<dbReference type="Gene3D" id="3.30.300.30">
    <property type="match status" value="1"/>
</dbReference>
<dbReference type="PANTHER" id="PTHR45527:SF1">
    <property type="entry name" value="FATTY ACID SYNTHASE"/>
    <property type="match status" value="1"/>
</dbReference>
<dbReference type="Gene3D" id="1.10.1200.10">
    <property type="entry name" value="ACP-like"/>
    <property type="match status" value="1"/>
</dbReference>
<reference evidence="2 3" key="1">
    <citation type="submission" date="2020-07" db="EMBL/GenBank/DDBJ databases">
        <title>Description of Kordia aestuariivivens sp. nov., isolated from a tidal flat.</title>
        <authorList>
            <person name="Park S."/>
            <person name="Yoon J.-H."/>
        </authorList>
    </citation>
    <scope>NUCLEOTIDE SEQUENCE [LARGE SCALE GENOMIC DNA]</scope>
    <source>
        <strain evidence="2 3">YSTF-M3</strain>
    </source>
</reference>
<dbReference type="RefSeq" id="WP_187563912.1">
    <property type="nucleotide sequence ID" value="NZ_JACGWS010000014.1"/>
</dbReference>
<dbReference type="InterPro" id="IPR045851">
    <property type="entry name" value="AMP-bd_C_sf"/>
</dbReference>
<protein>
    <submittedName>
        <fullName evidence="2">Amino acid adenylation domain-containing protein</fullName>
    </submittedName>
</protein>
<dbReference type="PANTHER" id="PTHR45527">
    <property type="entry name" value="NONRIBOSOMAL PEPTIDE SYNTHETASE"/>
    <property type="match status" value="1"/>
</dbReference>
<dbReference type="InterPro" id="IPR036736">
    <property type="entry name" value="ACP-like_sf"/>
</dbReference>
<feature type="domain" description="Carrier" evidence="1">
    <location>
        <begin position="1021"/>
        <end position="1096"/>
    </location>
</feature>
<accession>A0ABR7QE77</accession>
<dbReference type="SUPFAM" id="SSF56801">
    <property type="entry name" value="Acetyl-CoA synthetase-like"/>
    <property type="match status" value="1"/>
</dbReference>
<organism evidence="2 3">
    <name type="scientific">Kordia aestuariivivens</name>
    <dbReference type="NCBI Taxonomy" id="2759037"/>
    <lineage>
        <taxon>Bacteria</taxon>
        <taxon>Pseudomonadati</taxon>
        <taxon>Bacteroidota</taxon>
        <taxon>Flavobacteriia</taxon>
        <taxon>Flavobacteriales</taxon>
        <taxon>Flavobacteriaceae</taxon>
        <taxon>Kordia</taxon>
    </lineage>
</organism>
<dbReference type="InterPro" id="IPR009081">
    <property type="entry name" value="PP-bd_ACP"/>
</dbReference>
<dbReference type="InterPro" id="IPR020845">
    <property type="entry name" value="AMP-binding_CS"/>
</dbReference>
<dbReference type="Gene3D" id="2.30.38.10">
    <property type="entry name" value="Luciferase, Domain 3"/>
    <property type="match status" value="1"/>
</dbReference>
<dbReference type="InterPro" id="IPR000873">
    <property type="entry name" value="AMP-dep_synth/lig_dom"/>
</dbReference>
<dbReference type="SUPFAM" id="SSF52777">
    <property type="entry name" value="CoA-dependent acyltransferases"/>
    <property type="match status" value="2"/>
</dbReference>
<dbReference type="InterPro" id="IPR001242">
    <property type="entry name" value="Condensation_dom"/>
</dbReference>
<dbReference type="Pfam" id="PF00501">
    <property type="entry name" value="AMP-binding"/>
    <property type="match status" value="1"/>
</dbReference>
<dbReference type="EMBL" id="JACGWS010000014">
    <property type="protein sequence ID" value="MBC8756872.1"/>
    <property type="molecule type" value="Genomic_DNA"/>
</dbReference>
<dbReference type="CDD" id="cd19531">
    <property type="entry name" value="LCL_NRPS-like"/>
    <property type="match status" value="1"/>
</dbReference>